<dbReference type="eggNOG" id="COG4221">
    <property type="taxonomic scope" value="Bacteria"/>
</dbReference>
<comment type="caution">
    <text evidence="4">The sequence shown here is derived from an EMBL/GenBank/DDBJ whole genome shotgun (WGS) entry which is preliminary data.</text>
</comment>
<dbReference type="OrthoDB" id="4690547at2"/>
<dbReference type="InterPro" id="IPR036291">
    <property type="entry name" value="NAD(P)-bd_dom_sf"/>
</dbReference>
<gene>
    <name evidence="4" type="ORF">HMPREF9336_02692</name>
</gene>
<dbReference type="PROSITE" id="PS00061">
    <property type="entry name" value="ADH_SHORT"/>
    <property type="match status" value="1"/>
</dbReference>
<dbReference type="PANTHER" id="PTHR24322">
    <property type="entry name" value="PKSB"/>
    <property type="match status" value="1"/>
</dbReference>
<name>E5XT70_SEGRC</name>
<comment type="similarity">
    <text evidence="1 3">Belongs to the short-chain dehydrogenases/reductases (SDR) family.</text>
</comment>
<keyword evidence="5" id="KW-1185">Reference proteome</keyword>
<dbReference type="FunFam" id="3.40.50.720:FF:000084">
    <property type="entry name" value="Short-chain dehydrogenase reductase"/>
    <property type="match status" value="1"/>
</dbReference>
<dbReference type="STRING" id="679197.HMPREF9336_02692"/>
<evidence type="ECO:0000256" key="2">
    <source>
        <dbReference type="ARBA" id="ARBA00023002"/>
    </source>
</evidence>
<organism evidence="4 5">
    <name type="scientific">Segniliparus rugosus (strain ATCC BAA-974 / DSM 45345 / CCUG 50838 / CIP 108380 / JCM 13579 / CDC 945)</name>
    <dbReference type="NCBI Taxonomy" id="679197"/>
    <lineage>
        <taxon>Bacteria</taxon>
        <taxon>Bacillati</taxon>
        <taxon>Actinomycetota</taxon>
        <taxon>Actinomycetes</taxon>
        <taxon>Mycobacteriales</taxon>
        <taxon>Segniliparaceae</taxon>
        <taxon>Segniliparus</taxon>
    </lineage>
</organism>
<dbReference type="InterPro" id="IPR020904">
    <property type="entry name" value="Sc_DH/Rdtase_CS"/>
</dbReference>
<dbReference type="HOGENOM" id="CLU_010194_2_1_11"/>
<dbReference type="SUPFAM" id="SSF51735">
    <property type="entry name" value="NAD(P)-binding Rossmann-fold domains"/>
    <property type="match status" value="1"/>
</dbReference>
<evidence type="ECO:0000313" key="4">
    <source>
        <dbReference type="EMBL" id="EFV12481.1"/>
    </source>
</evidence>
<dbReference type="PRINTS" id="PR00081">
    <property type="entry name" value="GDHRDH"/>
</dbReference>
<dbReference type="Proteomes" id="UP000004816">
    <property type="component" value="Unassembled WGS sequence"/>
</dbReference>
<evidence type="ECO:0000256" key="1">
    <source>
        <dbReference type="ARBA" id="ARBA00006484"/>
    </source>
</evidence>
<protein>
    <submittedName>
        <fullName evidence="4">Uncharacterized protein</fullName>
    </submittedName>
</protein>
<dbReference type="AlphaFoldDB" id="E5XT70"/>
<dbReference type="RefSeq" id="WP_007471213.1">
    <property type="nucleotide sequence ID" value="NZ_KI391953.1"/>
</dbReference>
<keyword evidence="2" id="KW-0560">Oxidoreductase</keyword>
<dbReference type="Gene3D" id="3.40.50.720">
    <property type="entry name" value="NAD(P)-binding Rossmann-like Domain"/>
    <property type="match status" value="1"/>
</dbReference>
<dbReference type="PRINTS" id="PR00080">
    <property type="entry name" value="SDRFAMILY"/>
</dbReference>
<proteinExistence type="inferred from homology"/>
<dbReference type="EMBL" id="ACZI02000002">
    <property type="protein sequence ID" value="EFV12481.1"/>
    <property type="molecule type" value="Genomic_DNA"/>
</dbReference>
<reference evidence="4 5" key="1">
    <citation type="journal article" date="2011" name="Stand. Genomic Sci.">
        <title>High quality draft genome sequence of Segniliparus rugosus CDC 945(T)= (ATCC BAA-974(T)).</title>
        <authorList>
            <person name="Earl A.M."/>
            <person name="Desjardins C.A."/>
            <person name="Fitzgerald M.G."/>
            <person name="Arachchi H.M."/>
            <person name="Zeng Q."/>
            <person name="Mehta T."/>
            <person name="Griggs A."/>
            <person name="Birren B.W."/>
            <person name="Toney N.C."/>
            <person name="Carr J."/>
            <person name="Posey J."/>
            <person name="Butler W.R."/>
        </authorList>
    </citation>
    <scope>NUCLEOTIDE SEQUENCE [LARGE SCALE GENOMIC DNA]</scope>
    <source>
        <strain evidence="5">ATCC BAA-974 / DSM 45345 / CCUG 50838 / CIP 108380 / JCM 13579 / CDC 945</strain>
    </source>
</reference>
<dbReference type="InterPro" id="IPR002347">
    <property type="entry name" value="SDR_fam"/>
</dbReference>
<evidence type="ECO:0000313" key="5">
    <source>
        <dbReference type="Proteomes" id="UP000004816"/>
    </source>
</evidence>
<dbReference type="GO" id="GO:0016616">
    <property type="term" value="F:oxidoreductase activity, acting on the CH-OH group of donors, NAD or NADP as acceptor"/>
    <property type="evidence" value="ECO:0007669"/>
    <property type="project" value="TreeGrafter"/>
</dbReference>
<dbReference type="PANTHER" id="PTHR24322:SF736">
    <property type="entry name" value="RETINOL DEHYDROGENASE 10"/>
    <property type="match status" value="1"/>
</dbReference>
<dbReference type="Pfam" id="PF00106">
    <property type="entry name" value="adh_short"/>
    <property type="match status" value="1"/>
</dbReference>
<accession>E5XT70</accession>
<evidence type="ECO:0000256" key="3">
    <source>
        <dbReference type="RuleBase" id="RU000363"/>
    </source>
</evidence>
<sequence length="294" mass="31740">MKDFRDKVVAITGAGSGIGRALALNFAEKGARLALSDVNFASVAETVCLAEKLGAQAKAYTLDVADRDAVIAHAAEVRADFGKVNVIVNNAGVAMGGSVEAMDWKDIDWILNINFHGVINGTKAFLPHLIESGEGQIVNISSVAGFVGAAFGSGYCTSKFGVRGFTECLRQELIAENKPVRATVVHPGGVRTNIAANPKATDDPDTARKWFHRVAATSPEGAARIIVRGIRWNSPRILVGPDAYLIDLFPRILGGRYQDILAWGTRFGLWFLTKSRFNTKRFGFDPEKFGIKMS</sequence>